<name>A0ABP9S579_9MICC</name>
<evidence type="ECO:0000313" key="3">
    <source>
        <dbReference type="Proteomes" id="UP001500200"/>
    </source>
</evidence>
<feature type="transmembrane region" description="Helical" evidence="1">
    <location>
        <begin position="83"/>
        <end position="108"/>
    </location>
</feature>
<protein>
    <submittedName>
        <fullName evidence="2">DUF1772 domain-containing protein</fullName>
    </submittedName>
</protein>
<dbReference type="EMBL" id="BAABKK010000006">
    <property type="protein sequence ID" value="GAA5190803.1"/>
    <property type="molecule type" value="Genomic_DNA"/>
</dbReference>
<feature type="transmembrane region" description="Helical" evidence="1">
    <location>
        <begin position="51"/>
        <end position="74"/>
    </location>
</feature>
<keyword evidence="1" id="KW-0812">Transmembrane</keyword>
<sequence length="168" mass="18002">MSRLAIQSVVRIAGLVFVGLFAGFLTGILVLELSLRQFSSTVYAQLQQVALVGLPLLASVLLFPALIVTAALVLMELKTRDRAFWLVAGALALLLAALIITLVVNVPINLAEAGWNVSNPPGDWADIRDRWQVGHAVRTFAALLAFGALSVAAARQPIRRRSLQPTPA</sequence>
<organism evidence="2 3">
    <name type="scientific">Arthrobacter gyeryongensis</name>
    <dbReference type="NCBI Taxonomy" id="1650592"/>
    <lineage>
        <taxon>Bacteria</taxon>
        <taxon>Bacillati</taxon>
        <taxon>Actinomycetota</taxon>
        <taxon>Actinomycetes</taxon>
        <taxon>Micrococcales</taxon>
        <taxon>Micrococcaceae</taxon>
        <taxon>Arthrobacter</taxon>
    </lineage>
</organism>
<dbReference type="RefSeq" id="WP_345448069.1">
    <property type="nucleotide sequence ID" value="NZ_BAABKK010000006.1"/>
</dbReference>
<dbReference type="Pfam" id="PF08592">
    <property type="entry name" value="Anthrone_oxy"/>
    <property type="match status" value="1"/>
</dbReference>
<evidence type="ECO:0000256" key="1">
    <source>
        <dbReference type="SAM" id="Phobius"/>
    </source>
</evidence>
<keyword evidence="3" id="KW-1185">Reference proteome</keyword>
<dbReference type="Proteomes" id="UP001500200">
    <property type="component" value="Unassembled WGS sequence"/>
</dbReference>
<comment type="caution">
    <text evidence="2">The sequence shown here is derived from an EMBL/GenBank/DDBJ whole genome shotgun (WGS) entry which is preliminary data.</text>
</comment>
<keyword evidence="1" id="KW-0472">Membrane</keyword>
<keyword evidence="1" id="KW-1133">Transmembrane helix</keyword>
<proteinExistence type="predicted"/>
<evidence type="ECO:0000313" key="2">
    <source>
        <dbReference type="EMBL" id="GAA5190803.1"/>
    </source>
</evidence>
<feature type="transmembrane region" description="Helical" evidence="1">
    <location>
        <begin position="136"/>
        <end position="154"/>
    </location>
</feature>
<dbReference type="InterPro" id="IPR013901">
    <property type="entry name" value="Anthrone_oxy"/>
</dbReference>
<accession>A0ABP9S579</accession>
<gene>
    <name evidence="2" type="ORF">GCM10023346_08640</name>
</gene>
<feature type="transmembrane region" description="Helical" evidence="1">
    <location>
        <begin position="12"/>
        <end position="31"/>
    </location>
</feature>
<reference evidence="3" key="1">
    <citation type="journal article" date="2019" name="Int. J. Syst. Evol. Microbiol.">
        <title>The Global Catalogue of Microorganisms (GCM) 10K type strain sequencing project: providing services to taxonomists for standard genome sequencing and annotation.</title>
        <authorList>
            <consortium name="The Broad Institute Genomics Platform"/>
            <consortium name="The Broad Institute Genome Sequencing Center for Infectious Disease"/>
            <person name="Wu L."/>
            <person name="Ma J."/>
        </authorList>
    </citation>
    <scope>NUCLEOTIDE SEQUENCE [LARGE SCALE GENOMIC DNA]</scope>
    <source>
        <strain evidence="3">JCM 18514</strain>
    </source>
</reference>